<dbReference type="Proteomes" id="UP000002748">
    <property type="component" value="Unassembled WGS sequence"/>
</dbReference>
<sequence>MLRPQSGDTPLDLEHSSSSTEESGAGRVRSNGQLHSARLVPASLLCVISTSFGALRTSHHDWSDQEVNAWHPRRSHTLWRIPSIRTDSPLHTTIAIVCPGVCSGDNGSRYTRDARHAPYAPTSGNWYRTHLKWTHRAQPVQIPTDRTLVGRVSSFSGDDEMPFGVRVPAHFSGTVSMRSQKSHPTIMATCLPVFRQVEPLSVLPLTVAHCFPLPVELASISATVKLRKQWPEWAGFQEM</sequence>
<feature type="region of interest" description="Disordered" evidence="1">
    <location>
        <begin position="1"/>
        <end position="32"/>
    </location>
</feature>
<evidence type="ECO:0000313" key="2">
    <source>
        <dbReference type="EMBL" id="EJT51258.1"/>
    </source>
</evidence>
<comment type="caution">
    <text evidence="2">The sequence shown here is derived from an EMBL/GenBank/DDBJ whole genome shotgun (WGS) entry which is preliminary data.</text>
</comment>
<dbReference type="AlphaFoldDB" id="J5R8H6"/>
<evidence type="ECO:0000313" key="3">
    <source>
        <dbReference type="Proteomes" id="UP000002748"/>
    </source>
</evidence>
<proteinExistence type="predicted"/>
<accession>J5R8H6</accession>
<evidence type="ECO:0000256" key="1">
    <source>
        <dbReference type="SAM" id="MobiDB-lite"/>
    </source>
</evidence>
<dbReference type="VEuPathDB" id="FungiDB:A1Q1_07536"/>
<dbReference type="KEGG" id="tasa:A1Q1_07536"/>
<dbReference type="GeneID" id="25991048"/>
<gene>
    <name evidence="2" type="ORF">A1Q1_07536</name>
</gene>
<dbReference type="EMBL" id="ALBS01000066">
    <property type="protein sequence ID" value="EJT51258.1"/>
    <property type="molecule type" value="Genomic_DNA"/>
</dbReference>
<dbReference type="RefSeq" id="XP_014182406.1">
    <property type="nucleotide sequence ID" value="XM_014326931.1"/>
</dbReference>
<reference evidence="2 3" key="1">
    <citation type="journal article" date="2012" name="Eukaryot. Cell">
        <title>Draft genome sequence of CBS 2479, the standard type strain of Trichosporon asahii.</title>
        <authorList>
            <person name="Yang R.Y."/>
            <person name="Li H.T."/>
            <person name="Zhu H."/>
            <person name="Zhou G.P."/>
            <person name="Wang M."/>
            <person name="Wang L."/>
        </authorList>
    </citation>
    <scope>NUCLEOTIDE SEQUENCE [LARGE SCALE GENOMIC DNA]</scope>
    <source>
        <strain evidence="3">ATCC 90039 / CBS 2479 / JCM 2466 / KCTC 7840 / NCYC 2677 / UAMH 7654</strain>
    </source>
</reference>
<dbReference type="HOGENOM" id="CLU_1161856_0_0_1"/>
<organism evidence="2 3">
    <name type="scientific">Trichosporon asahii var. asahii (strain ATCC 90039 / CBS 2479 / JCM 2466 / KCTC 7840 / NBRC 103889/ NCYC 2677 / UAMH 7654)</name>
    <name type="common">Yeast</name>
    <dbReference type="NCBI Taxonomy" id="1186058"/>
    <lineage>
        <taxon>Eukaryota</taxon>
        <taxon>Fungi</taxon>
        <taxon>Dikarya</taxon>
        <taxon>Basidiomycota</taxon>
        <taxon>Agaricomycotina</taxon>
        <taxon>Tremellomycetes</taxon>
        <taxon>Trichosporonales</taxon>
        <taxon>Trichosporonaceae</taxon>
        <taxon>Trichosporon</taxon>
    </lineage>
</organism>
<protein>
    <submittedName>
        <fullName evidence="2">Uncharacterized protein</fullName>
    </submittedName>
</protein>
<name>J5R8H6_TRIAS</name>